<dbReference type="OrthoDB" id="5814713at2"/>
<dbReference type="AlphaFoldDB" id="A0A498C1C5"/>
<keyword evidence="1" id="KW-0963">Cytoplasm</keyword>
<feature type="domain" description="ACT" evidence="2">
    <location>
        <begin position="13"/>
        <end position="89"/>
    </location>
</feature>
<protein>
    <recommendedName>
        <fullName evidence="1">Glycine cleavage system transcriptional repressor</fullName>
    </recommendedName>
</protein>
<comment type="caution">
    <text evidence="3">The sequence shown here is derived from an EMBL/GenBank/DDBJ whole genome shotgun (WGS) entry which is preliminary data.</text>
</comment>
<keyword evidence="1" id="KW-0804">Transcription</keyword>
<reference evidence="3 4" key="1">
    <citation type="submission" date="2018-10" db="EMBL/GenBank/DDBJ databases">
        <title>Genomic Encyclopedia of Type Strains, Phase IV (KMG-IV): sequencing the most valuable type-strain genomes for metagenomic binning, comparative biology and taxonomic classification.</title>
        <authorList>
            <person name="Goeker M."/>
        </authorList>
    </citation>
    <scope>NUCLEOTIDE SEQUENCE [LARGE SCALE GENOMIC DNA]</scope>
    <source>
        <strain evidence="3 4">DSM 12769</strain>
    </source>
</reference>
<dbReference type="PANTHER" id="PTHR34875">
    <property type="entry name" value="UPF0237 PROTEIN MJ1558"/>
    <property type="match status" value="1"/>
</dbReference>
<evidence type="ECO:0000259" key="2">
    <source>
        <dbReference type="PROSITE" id="PS51671"/>
    </source>
</evidence>
<dbReference type="Proteomes" id="UP000275461">
    <property type="component" value="Unassembled WGS sequence"/>
</dbReference>
<organism evidence="3 4">
    <name type="scientific">Alkalispirillum mobile</name>
    <dbReference type="NCBI Taxonomy" id="85925"/>
    <lineage>
        <taxon>Bacteria</taxon>
        <taxon>Pseudomonadati</taxon>
        <taxon>Pseudomonadota</taxon>
        <taxon>Gammaproteobacteria</taxon>
        <taxon>Chromatiales</taxon>
        <taxon>Ectothiorhodospiraceae</taxon>
        <taxon>Alkalispirillum</taxon>
    </lineage>
</organism>
<dbReference type="CDD" id="cd04869">
    <property type="entry name" value="ACT_GcvR_2"/>
    <property type="match status" value="1"/>
</dbReference>
<keyword evidence="1" id="KW-0678">Repressor</keyword>
<dbReference type="PROSITE" id="PS51671">
    <property type="entry name" value="ACT"/>
    <property type="match status" value="2"/>
</dbReference>
<dbReference type="Gene3D" id="3.30.70.260">
    <property type="match status" value="2"/>
</dbReference>
<dbReference type="GO" id="GO:0006355">
    <property type="term" value="P:regulation of DNA-templated transcription"/>
    <property type="evidence" value="ECO:0007669"/>
    <property type="project" value="UniProtKB-UniRule"/>
</dbReference>
<evidence type="ECO:0000256" key="1">
    <source>
        <dbReference type="PIRNR" id="PIRNR028103"/>
    </source>
</evidence>
<dbReference type="InterPro" id="IPR016867">
    <property type="entry name" value="GcvR"/>
</dbReference>
<dbReference type="EMBL" id="RCDA01000003">
    <property type="protein sequence ID" value="RLK48256.1"/>
    <property type="molecule type" value="Genomic_DNA"/>
</dbReference>
<dbReference type="PIRSF" id="PIRSF028103">
    <property type="entry name" value="GcvR"/>
    <property type="match status" value="1"/>
</dbReference>
<evidence type="ECO:0000313" key="3">
    <source>
        <dbReference type="EMBL" id="RLK48256.1"/>
    </source>
</evidence>
<gene>
    <name evidence="3" type="ORF">DFR31_2135</name>
</gene>
<feature type="domain" description="ACT" evidence="2">
    <location>
        <begin position="100"/>
        <end position="179"/>
    </location>
</feature>
<dbReference type="InterPro" id="IPR002912">
    <property type="entry name" value="ACT_dom"/>
</dbReference>
<dbReference type="InterPro" id="IPR045865">
    <property type="entry name" value="ACT-like_dom_sf"/>
</dbReference>
<keyword evidence="4" id="KW-1185">Reference proteome</keyword>
<accession>A0A498C1C5</accession>
<dbReference type="PANTHER" id="PTHR34875:SF5">
    <property type="entry name" value="GLYCINE CLEAVAGE SYSTEM TRANSCRIPTIONAL REPRESSOR"/>
    <property type="match status" value="1"/>
</dbReference>
<proteinExistence type="predicted"/>
<sequence length="183" mass="19706">MPGHDNAIANLLVITALGQDRPGLVGDLTAAVGDTGCNILDSRMTTLGCEFGVMMLVSGRWDELARLEAGLAGVGRRLGLVLQSRRTESPEPTGQTLPYVAEVVSLDQPGIVSQLAGFFAQREISIRDLSTASYQAQHTGTRMATVQITVDVPASLHLATLRDEFMEFCDQLNLDAMIEPLKH</sequence>
<name>A0A498C1C5_9GAMM</name>
<dbReference type="InterPro" id="IPR050990">
    <property type="entry name" value="UPF0237/GcvR_regulator"/>
</dbReference>
<dbReference type="GO" id="GO:0005737">
    <property type="term" value="C:cytoplasm"/>
    <property type="evidence" value="ECO:0007669"/>
    <property type="project" value="UniProtKB-SubCell"/>
</dbReference>
<comment type="subcellular location">
    <subcellularLocation>
        <location evidence="1">Cytoplasm</location>
    </subcellularLocation>
</comment>
<evidence type="ECO:0000313" key="4">
    <source>
        <dbReference type="Proteomes" id="UP000275461"/>
    </source>
</evidence>
<dbReference type="SUPFAM" id="SSF55021">
    <property type="entry name" value="ACT-like"/>
    <property type="match status" value="2"/>
</dbReference>
<dbReference type="RefSeq" id="WP_121442658.1">
    <property type="nucleotide sequence ID" value="NZ_RCDA01000003.1"/>
</dbReference>
<dbReference type="Pfam" id="PF13740">
    <property type="entry name" value="ACT_6"/>
    <property type="match status" value="1"/>
</dbReference>